<reference evidence="8 9" key="1">
    <citation type="submission" date="2016-07" db="EMBL/GenBank/DDBJ databases">
        <title>Pervasive Adenine N6-methylation of Active Genes in Fungi.</title>
        <authorList>
            <consortium name="DOE Joint Genome Institute"/>
            <person name="Mondo S.J."/>
            <person name="Dannebaum R.O."/>
            <person name="Kuo R.C."/>
            <person name="Labutti K."/>
            <person name="Haridas S."/>
            <person name="Kuo A."/>
            <person name="Salamov A."/>
            <person name="Ahrendt S.R."/>
            <person name="Lipzen A."/>
            <person name="Sullivan W."/>
            <person name="Andreopoulos W.B."/>
            <person name="Clum A."/>
            <person name="Lindquist E."/>
            <person name="Daum C."/>
            <person name="Ramamoorthy G.K."/>
            <person name="Gryganskyi A."/>
            <person name="Culley D."/>
            <person name="Magnuson J.K."/>
            <person name="James T.Y."/>
            <person name="O'Malley M.A."/>
            <person name="Stajich J.E."/>
            <person name="Spatafora J.W."/>
            <person name="Visel A."/>
            <person name="Grigoriev I.V."/>
        </authorList>
    </citation>
    <scope>NUCLEOTIDE SEQUENCE [LARGE SCALE GENOMIC DNA]</scope>
    <source>
        <strain evidence="8 9">JEL800</strain>
    </source>
</reference>
<keyword evidence="3 5" id="KW-1133">Transmembrane helix</keyword>
<evidence type="ECO:0000259" key="7">
    <source>
        <dbReference type="Pfam" id="PF10337"/>
    </source>
</evidence>
<protein>
    <recommendedName>
        <fullName evidence="10">ER transporter 6TM N-terminal domain-containing protein</fullName>
    </recommendedName>
</protein>
<dbReference type="InterPro" id="IPR018820">
    <property type="entry name" value="BRE4-related_DUF2421"/>
</dbReference>
<evidence type="ECO:0000256" key="4">
    <source>
        <dbReference type="ARBA" id="ARBA00023136"/>
    </source>
</evidence>
<dbReference type="GO" id="GO:0016020">
    <property type="term" value="C:membrane"/>
    <property type="evidence" value="ECO:0007669"/>
    <property type="project" value="UniProtKB-SubCell"/>
</dbReference>
<accession>A0A1Y2C9Z8</accession>
<evidence type="ECO:0000259" key="6">
    <source>
        <dbReference type="Pfam" id="PF10334"/>
    </source>
</evidence>
<feature type="transmembrane region" description="Helical" evidence="5">
    <location>
        <begin position="156"/>
        <end position="174"/>
    </location>
</feature>
<feature type="transmembrane region" description="Helical" evidence="5">
    <location>
        <begin position="66"/>
        <end position="86"/>
    </location>
</feature>
<evidence type="ECO:0000313" key="9">
    <source>
        <dbReference type="Proteomes" id="UP000193642"/>
    </source>
</evidence>
<dbReference type="PANTHER" id="PTHR47804:SF3">
    <property type="entry name" value="PROTEIN BRE4"/>
    <property type="match status" value="1"/>
</dbReference>
<name>A0A1Y2C9Z8_9FUNG</name>
<evidence type="ECO:0008006" key="10">
    <source>
        <dbReference type="Google" id="ProtNLM"/>
    </source>
</evidence>
<dbReference type="AlphaFoldDB" id="A0A1Y2C9Z8"/>
<keyword evidence="9" id="KW-1185">Reference proteome</keyword>
<feature type="transmembrane region" description="Helical" evidence="5">
    <location>
        <begin position="601"/>
        <end position="623"/>
    </location>
</feature>
<evidence type="ECO:0000313" key="8">
    <source>
        <dbReference type="EMBL" id="ORY43862.1"/>
    </source>
</evidence>
<keyword evidence="4 5" id="KW-0472">Membrane</keyword>
<sequence>MAIKEFLVSRMAKDWLKAVLAFVLATTFILSPWSSWIQSRTFGNVILVTVIQSPAKSVGSFLDSSFLLLVFLFINSAIFAFMQAVAGNSYPALGVILFLVTYISATIRTFNVQRYFVPSLVGPLLAFTACTSLVGVGGRNSSGGAQFDNNFLISTINSYLIGLAISFILNILVFPDFAEPRINQLLITVLANISDLSSSILKSISGAEITKEDYAAGNEIRTKLVVEIQNQFRLIDTNIAQAAAEVSYSCFSVKNYGQIVKGCKSIASVLFSLQTTLSSVSAQQLLASKEFANEISPRMRGSWIKLDSACKNLFDEVATEINDRSKSNRIVDKEAEEALAQSLQVAQEAIVEFENHNPSVFLKVFSEKKDISEGLLTNEVKAGWGKLLQLTFFILGSKEIVKELTTLHTDISQMSKSRKIRLHFGYFAATNALKRFASSGSNNAGWSIRGLLVAAKDFVLSPGSIFGIKSAVALVCLQMILFNRPDIFKQWYLASAVTTILVAVSPSMGQTYLGLPIQIIGSSVGAILGYAGVVACGKTSYGLVGFAFLVAVPGYYLQLKGLQTFVLGLLMLMSFSTYVAVSNANAINPFFDAPDLYLGKTIGALAVTLTFSVVFSMVLYPTLARDVLRERMCEIFQEISMFYRKIIVATVNVPVDSIHVEQDVSVQEARNQILTKLLALENLVVFASAEPRLEGKFETAKYRAVLASQHRLLDRIDCLRMSAGDKPLDNEVRTLMNRENIGKARSEMQQTFRLLLYVYASTLLTKQKIPPGLPKAAEVRNKLAEEIIMTVMKHHHGLYPAGDELDGIIPKDKEGILRTLNTEKWMRIISFSASAREVAQELDRITPQMVAIFGSFADVLTKEADFVAEENEWLI</sequence>
<proteinExistence type="predicted"/>
<dbReference type="Proteomes" id="UP000193642">
    <property type="component" value="Unassembled WGS sequence"/>
</dbReference>
<dbReference type="STRING" id="329046.A0A1Y2C9Z8"/>
<evidence type="ECO:0000256" key="1">
    <source>
        <dbReference type="ARBA" id="ARBA00004141"/>
    </source>
</evidence>
<evidence type="ECO:0000256" key="2">
    <source>
        <dbReference type="ARBA" id="ARBA00022692"/>
    </source>
</evidence>
<feature type="transmembrane region" description="Helical" evidence="5">
    <location>
        <begin position="458"/>
        <end position="481"/>
    </location>
</feature>
<dbReference type="InterPro" id="IPR018823">
    <property type="entry name" value="ArAE_2_N"/>
</dbReference>
<keyword evidence="2 5" id="KW-0812">Transmembrane</keyword>
<dbReference type="Pfam" id="PF10337">
    <property type="entry name" value="ArAE_2_N"/>
    <property type="match status" value="1"/>
</dbReference>
<feature type="transmembrane region" description="Helical" evidence="5">
    <location>
        <begin position="15"/>
        <end position="33"/>
    </location>
</feature>
<feature type="transmembrane region" description="Helical" evidence="5">
    <location>
        <begin position="564"/>
        <end position="581"/>
    </location>
</feature>
<gene>
    <name evidence="8" type="ORF">BCR33DRAFT_785657</name>
</gene>
<feature type="domain" description="Putative ER transporter 6TM N-terminal" evidence="7">
    <location>
        <begin position="158"/>
        <end position="288"/>
    </location>
</feature>
<dbReference type="EMBL" id="MCGO01000024">
    <property type="protein sequence ID" value="ORY43862.1"/>
    <property type="molecule type" value="Genomic_DNA"/>
</dbReference>
<dbReference type="InterPro" id="IPR052430">
    <property type="entry name" value="IVT-Associated"/>
</dbReference>
<feature type="transmembrane region" description="Helical" evidence="5">
    <location>
        <begin position="487"/>
        <end position="505"/>
    </location>
</feature>
<feature type="transmembrane region" description="Helical" evidence="5">
    <location>
        <begin position="512"/>
        <end position="533"/>
    </location>
</feature>
<feature type="transmembrane region" description="Helical" evidence="5">
    <location>
        <begin position="92"/>
        <end position="110"/>
    </location>
</feature>
<evidence type="ECO:0000256" key="3">
    <source>
        <dbReference type="ARBA" id="ARBA00022989"/>
    </source>
</evidence>
<organism evidence="8 9">
    <name type="scientific">Rhizoclosmatium globosum</name>
    <dbReference type="NCBI Taxonomy" id="329046"/>
    <lineage>
        <taxon>Eukaryota</taxon>
        <taxon>Fungi</taxon>
        <taxon>Fungi incertae sedis</taxon>
        <taxon>Chytridiomycota</taxon>
        <taxon>Chytridiomycota incertae sedis</taxon>
        <taxon>Chytridiomycetes</taxon>
        <taxon>Chytridiales</taxon>
        <taxon>Chytriomycetaceae</taxon>
        <taxon>Rhizoclosmatium</taxon>
    </lineage>
</organism>
<dbReference type="PANTHER" id="PTHR47804">
    <property type="entry name" value="60S RIBOSOMAL PROTEIN L19"/>
    <property type="match status" value="1"/>
</dbReference>
<dbReference type="Pfam" id="PF10334">
    <property type="entry name" value="BRE4"/>
    <property type="match status" value="1"/>
</dbReference>
<dbReference type="OrthoDB" id="68611at2759"/>
<comment type="subcellular location">
    <subcellularLocation>
        <location evidence="1">Membrane</location>
        <topology evidence="1">Multi-pass membrane protein</topology>
    </subcellularLocation>
</comment>
<evidence type="ECO:0000256" key="5">
    <source>
        <dbReference type="SAM" id="Phobius"/>
    </source>
</evidence>
<feature type="domain" description="DUF2421" evidence="6">
    <location>
        <begin position="622"/>
        <end position="719"/>
    </location>
</feature>
<feature type="transmembrane region" description="Helical" evidence="5">
    <location>
        <begin position="115"/>
        <end position="136"/>
    </location>
</feature>
<feature type="transmembrane region" description="Helical" evidence="5">
    <location>
        <begin position="539"/>
        <end position="557"/>
    </location>
</feature>
<comment type="caution">
    <text evidence="8">The sequence shown here is derived from an EMBL/GenBank/DDBJ whole genome shotgun (WGS) entry which is preliminary data.</text>
</comment>